<reference evidence="2 3" key="1">
    <citation type="submission" date="2020-07" db="EMBL/GenBank/DDBJ databases">
        <title>Novel species isolated from subtropical streams in China.</title>
        <authorList>
            <person name="Lu H."/>
        </authorList>
    </citation>
    <scope>NUCLEOTIDE SEQUENCE [LARGE SCALE GENOMIC DNA]</scope>
    <source>
        <strain evidence="2 3">FT3S</strain>
    </source>
</reference>
<dbReference type="RefSeq" id="WP_182220155.1">
    <property type="nucleotide sequence ID" value="NZ_JACEZS010000023.1"/>
</dbReference>
<sequence>MTHTLAAVFEHRTDANYARDALISAGYDSHTIQLSDAASASGEARQFDTTTSPGAADDSMLDSVRHFFSRLFGTEHDDQRMYAEAIRRGHVVLTVHAASREQAERAAAIVQAFSPADMGQQRPREEVDQRGAAPEWHQSGMGAPQGEQAQRDTAPSASGATPWTGAPASSSVPPAGQASQQGGAAAGSMQRATPEVPLPERGSETGGATRIYPHPNQDSLNIQRGDRMGDSDDTYFRAHWLDTFSYTGGTYQEFDPAYRYGASMASSTTYQGSGWDEVEPALREEWQRSYPESRWEKFKDAVRAGWERMTS</sequence>
<evidence type="ECO:0000256" key="1">
    <source>
        <dbReference type="SAM" id="MobiDB-lite"/>
    </source>
</evidence>
<dbReference type="AlphaFoldDB" id="A0A7W2I8U0"/>
<feature type="region of interest" description="Disordered" evidence="1">
    <location>
        <begin position="38"/>
        <end position="58"/>
    </location>
</feature>
<gene>
    <name evidence="2" type="ORF">H3H36_21650</name>
</gene>
<keyword evidence="3" id="KW-1185">Reference proteome</keyword>
<feature type="region of interest" description="Disordered" evidence="1">
    <location>
        <begin position="114"/>
        <end position="227"/>
    </location>
</feature>
<comment type="caution">
    <text evidence="2">The sequence shown here is derived from an EMBL/GenBank/DDBJ whole genome shotgun (WGS) entry which is preliminary data.</text>
</comment>
<dbReference type="Proteomes" id="UP000566711">
    <property type="component" value="Unassembled WGS sequence"/>
</dbReference>
<evidence type="ECO:0000313" key="2">
    <source>
        <dbReference type="EMBL" id="MBA5607967.1"/>
    </source>
</evidence>
<name>A0A7W2I8U0_9BURK</name>
<dbReference type="EMBL" id="JACEZS010000023">
    <property type="protein sequence ID" value="MBA5607967.1"/>
    <property type="molecule type" value="Genomic_DNA"/>
</dbReference>
<evidence type="ECO:0000313" key="3">
    <source>
        <dbReference type="Proteomes" id="UP000566711"/>
    </source>
</evidence>
<organism evidence="2 3">
    <name type="scientific">Rugamonas fusca</name>
    <dbReference type="NCBI Taxonomy" id="2758568"/>
    <lineage>
        <taxon>Bacteria</taxon>
        <taxon>Pseudomonadati</taxon>
        <taxon>Pseudomonadota</taxon>
        <taxon>Betaproteobacteria</taxon>
        <taxon>Burkholderiales</taxon>
        <taxon>Oxalobacteraceae</taxon>
        <taxon>Telluria group</taxon>
        <taxon>Rugamonas</taxon>
    </lineage>
</organism>
<accession>A0A7W2I8U0</accession>
<proteinExistence type="predicted"/>
<feature type="compositionally biased region" description="Polar residues" evidence="1">
    <location>
        <begin position="147"/>
        <end position="172"/>
    </location>
</feature>
<feature type="compositionally biased region" description="Low complexity" evidence="1">
    <location>
        <begin position="175"/>
        <end position="188"/>
    </location>
</feature>
<protein>
    <submittedName>
        <fullName evidence="2">Uncharacterized protein</fullName>
    </submittedName>
</protein>